<dbReference type="AlphaFoldDB" id="A0A4C1XC13"/>
<evidence type="ECO:0000313" key="1">
    <source>
        <dbReference type="EMBL" id="GBP59685.1"/>
    </source>
</evidence>
<gene>
    <name evidence="1" type="ORF">EVAR_48653_1</name>
</gene>
<organism evidence="1 2">
    <name type="scientific">Eumeta variegata</name>
    <name type="common">Bagworm moth</name>
    <name type="synonym">Eumeta japonica</name>
    <dbReference type="NCBI Taxonomy" id="151549"/>
    <lineage>
        <taxon>Eukaryota</taxon>
        <taxon>Metazoa</taxon>
        <taxon>Ecdysozoa</taxon>
        <taxon>Arthropoda</taxon>
        <taxon>Hexapoda</taxon>
        <taxon>Insecta</taxon>
        <taxon>Pterygota</taxon>
        <taxon>Neoptera</taxon>
        <taxon>Endopterygota</taxon>
        <taxon>Lepidoptera</taxon>
        <taxon>Glossata</taxon>
        <taxon>Ditrysia</taxon>
        <taxon>Tineoidea</taxon>
        <taxon>Psychidae</taxon>
        <taxon>Oiketicinae</taxon>
        <taxon>Eumeta</taxon>
    </lineage>
</organism>
<evidence type="ECO:0000313" key="2">
    <source>
        <dbReference type="Proteomes" id="UP000299102"/>
    </source>
</evidence>
<dbReference type="EMBL" id="BGZK01000768">
    <property type="protein sequence ID" value="GBP59685.1"/>
    <property type="molecule type" value="Genomic_DNA"/>
</dbReference>
<comment type="caution">
    <text evidence="1">The sequence shown here is derived from an EMBL/GenBank/DDBJ whole genome shotgun (WGS) entry which is preliminary data.</text>
</comment>
<accession>A0A4C1XC13</accession>
<name>A0A4C1XC13_EUMVA</name>
<dbReference type="Proteomes" id="UP000299102">
    <property type="component" value="Unassembled WGS sequence"/>
</dbReference>
<proteinExistence type="predicted"/>
<keyword evidence="2" id="KW-1185">Reference proteome</keyword>
<sequence length="106" mass="11458">MRVIASLDDSVSLGKESKCGIRSYKKKNNAAYGPTQADARGGSYFQETDGDGFDRESGILSNSLSIKREPGGPRSWASRDAKLRIHNGGRERERAVIGGWAGASRL</sequence>
<reference evidence="1 2" key="1">
    <citation type="journal article" date="2019" name="Commun. Biol.">
        <title>The bagworm genome reveals a unique fibroin gene that provides high tensile strength.</title>
        <authorList>
            <person name="Kono N."/>
            <person name="Nakamura H."/>
            <person name="Ohtoshi R."/>
            <person name="Tomita M."/>
            <person name="Numata K."/>
            <person name="Arakawa K."/>
        </authorList>
    </citation>
    <scope>NUCLEOTIDE SEQUENCE [LARGE SCALE GENOMIC DNA]</scope>
</reference>
<protein>
    <submittedName>
        <fullName evidence="1">Uncharacterized protein</fullName>
    </submittedName>
</protein>